<evidence type="ECO:0000259" key="3">
    <source>
        <dbReference type="PROSITE" id="PS50404"/>
    </source>
</evidence>
<feature type="domain" description="GST C-terminal" evidence="4">
    <location>
        <begin position="99"/>
        <end position="228"/>
    </location>
</feature>
<dbReference type="SFLD" id="SFLDG00358">
    <property type="entry name" value="Main_(cytGST)"/>
    <property type="match status" value="1"/>
</dbReference>
<dbReference type="Pfam" id="PF02798">
    <property type="entry name" value="GST_N"/>
    <property type="match status" value="1"/>
</dbReference>
<dbReference type="InterPro" id="IPR040079">
    <property type="entry name" value="Glutathione_S-Trfase"/>
</dbReference>
<dbReference type="PROSITE" id="PS50405">
    <property type="entry name" value="GST_CTER"/>
    <property type="match status" value="1"/>
</dbReference>
<evidence type="ECO:0000256" key="1">
    <source>
        <dbReference type="ARBA" id="ARBA00007409"/>
    </source>
</evidence>
<organism evidence="5 6">
    <name type="scientific">Vanrija pseudolonga</name>
    <dbReference type="NCBI Taxonomy" id="143232"/>
    <lineage>
        <taxon>Eukaryota</taxon>
        <taxon>Fungi</taxon>
        <taxon>Dikarya</taxon>
        <taxon>Basidiomycota</taxon>
        <taxon>Agaricomycotina</taxon>
        <taxon>Tremellomycetes</taxon>
        <taxon>Trichosporonales</taxon>
        <taxon>Trichosporonaceae</taxon>
        <taxon>Vanrija</taxon>
    </lineage>
</organism>
<evidence type="ECO:0000259" key="4">
    <source>
        <dbReference type="PROSITE" id="PS50405"/>
    </source>
</evidence>
<dbReference type="Proteomes" id="UP000827549">
    <property type="component" value="Chromosome 4"/>
</dbReference>
<sequence>MPDFTLYHLPGSMSTAPHWLLLDLARTQNVTFDTVIVDVHAGAQFDPAFLAINPKGKIPALVAHNDPTSPGVVVTEAPAIMYYLASRFAPHLIPAASAPAADVARFNEALAFFASTLSADIRNWFFAGEEGERLVPGWSGADANTVRRLTRPRLEKDYAFLDGVLAERKFVAGDSLSIVDYLVVAATSLSTGLLSFAGKHAHVKALIDSLHSSDGWKELVVKDKFAPGSGDEAWGL</sequence>
<dbReference type="SUPFAM" id="SSF47616">
    <property type="entry name" value="GST C-terminal domain-like"/>
    <property type="match status" value="1"/>
</dbReference>
<dbReference type="PANTHER" id="PTHR44051">
    <property type="entry name" value="GLUTATHIONE S-TRANSFERASE-RELATED"/>
    <property type="match status" value="1"/>
</dbReference>
<accession>A0AAF0YEY0</accession>
<dbReference type="SUPFAM" id="SSF52833">
    <property type="entry name" value="Thioredoxin-like"/>
    <property type="match status" value="1"/>
</dbReference>
<dbReference type="RefSeq" id="XP_062628300.1">
    <property type="nucleotide sequence ID" value="XM_062772316.1"/>
</dbReference>
<evidence type="ECO:0000256" key="2">
    <source>
        <dbReference type="RuleBase" id="RU003494"/>
    </source>
</evidence>
<dbReference type="SFLD" id="SFLDS00019">
    <property type="entry name" value="Glutathione_Transferase_(cytos"/>
    <property type="match status" value="1"/>
</dbReference>
<dbReference type="PANTHER" id="PTHR44051:SF8">
    <property type="entry name" value="GLUTATHIONE S-TRANSFERASE GSTA"/>
    <property type="match status" value="1"/>
</dbReference>
<dbReference type="Gene3D" id="1.20.1050.10">
    <property type="match status" value="1"/>
</dbReference>
<dbReference type="PROSITE" id="PS50404">
    <property type="entry name" value="GST_NTER"/>
    <property type="match status" value="1"/>
</dbReference>
<evidence type="ECO:0000313" key="5">
    <source>
        <dbReference type="EMBL" id="WOO82268.1"/>
    </source>
</evidence>
<keyword evidence="6" id="KW-1185">Reference proteome</keyword>
<dbReference type="InterPro" id="IPR036282">
    <property type="entry name" value="Glutathione-S-Trfase_C_sf"/>
</dbReference>
<feature type="domain" description="GST N-terminal" evidence="3">
    <location>
        <begin position="2"/>
        <end position="92"/>
    </location>
</feature>
<dbReference type="CDD" id="cd03057">
    <property type="entry name" value="GST_N_Beta"/>
    <property type="match status" value="1"/>
</dbReference>
<dbReference type="InterPro" id="IPR004046">
    <property type="entry name" value="GST_C"/>
</dbReference>
<protein>
    <submittedName>
        <fullName evidence="5">Glutathione S-transferase 1-1</fullName>
    </submittedName>
</protein>
<dbReference type="InterPro" id="IPR036249">
    <property type="entry name" value="Thioredoxin-like_sf"/>
</dbReference>
<gene>
    <name evidence="5" type="primary">GstD1</name>
    <name evidence="5" type="ORF">LOC62_04G005764</name>
</gene>
<dbReference type="AlphaFoldDB" id="A0AAF0YEY0"/>
<evidence type="ECO:0000313" key="6">
    <source>
        <dbReference type="Proteomes" id="UP000827549"/>
    </source>
</evidence>
<dbReference type="InterPro" id="IPR010987">
    <property type="entry name" value="Glutathione-S-Trfase_C-like"/>
</dbReference>
<dbReference type="Pfam" id="PF00043">
    <property type="entry name" value="GST_C"/>
    <property type="match status" value="1"/>
</dbReference>
<dbReference type="Gene3D" id="3.40.30.10">
    <property type="entry name" value="Glutaredoxin"/>
    <property type="match status" value="1"/>
</dbReference>
<dbReference type="EMBL" id="CP086717">
    <property type="protein sequence ID" value="WOO82268.1"/>
    <property type="molecule type" value="Genomic_DNA"/>
</dbReference>
<reference evidence="5" key="1">
    <citation type="submission" date="2023-10" db="EMBL/GenBank/DDBJ databases">
        <authorList>
            <person name="Noh H."/>
        </authorList>
    </citation>
    <scope>NUCLEOTIDE SEQUENCE</scope>
    <source>
        <strain evidence="5">DUCC4014</strain>
    </source>
</reference>
<name>A0AAF0YEY0_9TREE</name>
<dbReference type="InterPro" id="IPR004045">
    <property type="entry name" value="Glutathione_S-Trfase_N"/>
</dbReference>
<proteinExistence type="inferred from homology"/>
<dbReference type="GeneID" id="87808992"/>
<comment type="similarity">
    <text evidence="1 2">Belongs to the GST superfamily.</text>
</comment>